<evidence type="ECO:0000256" key="5">
    <source>
        <dbReference type="ARBA" id="ARBA00022723"/>
    </source>
</evidence>
<keyword evidence="6 13" id="KW-1133">Transmembrane helix</keyword>
<dbReference type="Gene3D" id="1.10.630.10">
    <property type="entry name" value="Cytochrome P450"/>
    <property type="match status" value="1"/>
</dbReference>
<name>A0A9Y1LMH8_SCUBA</name>
<dbReference type="InterPro" id="IPR002401">
    <property type="entry name" value="Cyt_P450_E_grp-I"/>
</dbReference>
<evidence type="ECO:0000256" key="10">
    <source>
        <dbReference type="ARBA" id="ARBA00023136"/>
    </source>
</evidence>
<dbReference type="GO" id="GO:0020037">
    <property type="term" value="F:heme binding"/>
    <property type="evidence" value="ECO:0007669"/>
    <property type="project" value="InterPro"/>
</dbReference>
<dbReference type="PROSITE" id="PS00086">
    <property type="entry name" value="CYTOCHROME_P450"/>
    <property type="match status" value="1"/>
</dbReference>
<evidence type="ECO:0000256" key="3">
    <source>
        <dbReference type="ARBA" id="ARBA00022617"/>
    </source>
</evidence>
<keyword evidence="9 12" id="KW-0503">Monooxygenase</keyword>
<evidence type="ECO:0000256" key="2">
    <source>
        <dbReference type="ARBA" id="ARBA00010617"/>
    </source>
</evidence>
<evidence type="ECO:0000256" key="4">
    <source>
        <dbReference type="ARBA" id="ARBA00022692"/>
    </source>
</evidence>
<evidence type="ECO:0000256" key="6">
    <source>
        <dbReference type="ARBA" id="ARBA00022989"/>
    </source>
</evidence>
<feature type="binding site" description="axial binding residue" evidence="11">
    <location>
        <position position="439"/>
    </location>
    <ligand>
        <name>heme</name>
        <dbReference type="ChEBI" id="CHEBI:30413"/>
    </ligand>
    <ligandPart>
        <name>Fe</name>
        <dbReference type="ChEBI" id="CHEBI:18248"/>
    </ligandPart>
</feature>
<dbReference type="PANTHER" id="PTHR47950">
    <property type="entry name" value="CYTOCHROME P450, FAMILY 76, SUBFAMILY C, POLYPEPTIDE 5-RELATED"/>
    <property type="match status" value="1"/>
</dbReference>
<organism evidence="14">
    <name type="scientific">Scutellaria baicalensis</name>
    <name type="common">Baical skullcap</name>
    <dbReference type="NCBI Taxonomy" id="65409"/>
    <lineage>
        <taxon>Eukaryota</taxon>
        <taxon>Viridiplantae</taxon>
        <taxon>Streptophyta</taxon>
        <taxon>Embryophyta</taxon>
        <taxon>Tracheophyta</taxon>
        <taxon>Spermatophyta</taxon>
        <taxon>Magnoliopsida</taxon>
        <taxon>eudicotyledons</taxon>
        <taxon>Gunneridae</taxon>
        <taxon>Pentapetalae</taxon>
        <taxon>asterids</taxon>
        <taxon>lamiids</taxon>
        <taxon>Lamiales</taxon>
        <taxon>Lamiaceae</taxon>
        <taxon>Scutellarioideae</taxon>
        <taxon>Scutellaria</taxon>
    </lineage>
</organism>
<feature type="transmembrane region" description="Helical" evidence="13">
    <location>
        <begin position="6"/>
        <end position="22"/>
    </location>
</feature>
<keyword evidence="7 12" id="KW-0560">Oxidoreductase</keyword>
<comment type="subcellular location">
    <subcellularLocation>
        <location evidence="1">Membrane</location>
        <topology evidence="1">Single-pass membrane protein</topology>
    </subcellularLocation>
</comment>
<keyword evidence="10 13" id="KW-0472">Membrane</keyword>
<evidence type="ECO:0000256" key="13">
    <source>
        <dbReference type="SAM" id="Phobius"/>
    </source>
</evidence>
<dbReference type="InterPro" id="IPR017972">
    <property type="entry name" value="Cyt_P450_CS"/>
</dbReference>
<dbReference type="CDD" id="cd11073">
    <property type="entry name" value="CYP76-like"/>
    <property type="match status" value="1"/>
</dbReference>
<accession>A0A9Y1LMH8</accession>
<dbReference type="PRINTS" id="PR00385">
    <property type="entry name" value="P450"/>
</dbReference>
<comment type="similarity">
    <text evidence="2 12">Belongs to the cytochrome P450 family.</text>
</comment>
<dbReference type="InterPro" id="IPR001128">
    <property type="entry name" value="Cyt_P450"/>
</dbReference>
<evidence type="ECO:0000256" key="8">
    <source>
        <dbReference type="ARBA" id="ARBA00023004"/>
    </source>
</evidence>
<evidence type="ECO:0000313" key="14">
    <source>
        <dbReference type="EMBL" id="WET52773.1"/>
    </source>
</evidence>
<evidence type="ECO:0000256" key="9">
    <source>
        <dbReference type="ARBA" id="ARBA00023033"/>
    </source>
</evidence>
<keyword evidence="3 11" id="KW-0349">Heme</keyword>
<evidence type="ECO:0000256" key="7">
    <source>
        <dbReference type="ARBA" id="ARBA00023002"/>
    </source>
</evidence>
<dbReference type="FunFam" id="1.10.630.10:FF:000007">
    <property type="entry name" value="Cytochrome P450 76C4"/>
    <property type="match status" value="1"/>
</dbReference>
<keyword evidence="5 11" id="KW-0479">Metal-binding</keyword>
<dbReference type="GO" id="GO:0004497">
    <property type="term" value="F:monooxygenase activity"/>
    <property type="evidence" value="ECO:0007669"/>
    <property type="project" value="UniProtKB-KW"/>
</dbReference>
<evidence type="ECO:0000256" key="12">
    <source>
        <dbReference type="RuleBase" id="RU000461"/>
    </source>
</evidence>
<reference evidence="14" key="1">
    <citation type="submission" date="2023-03" db="EMBL/GenBank/DDBJ databases">
        <authorList>
            <person name="Lanier E.R."/>
            <person name="Schlecht N.J."/>
        </authorList>
    </citation>
    <scope>NUCLEOTIDE SEQUENCE</scope>
</reference>
<comment type="cofactor">
    <cofactor evidence="11">
        <name>heme</name>
        <dbReference type="ChEBI" id="CHEBI:30413"/>
    </cofactor>
</comment>
<dbReference type="Pfam" id="PF00067">
    <property type="entry name" value="p450"/>
    <property type="match status" value="1"/>
</dbReference>
<keyword evidence="8 11" id="KW-0408">Iron</keyword>
<dbReference type="GO" id="GO:0016020">
    <property type="term" value="C:membrane"/>
    <property type="evidence" value="ECO:0007669"/>
    <property type="project" value="UniProtKB-SubCell"/>
</dbReference>
<dbReference type="GO" id="GO:0016705">
    <property type="term" value="F:oxidoreductase activity, acting on paired donors, with incorporation or reduction of molecular oxygen"/>
    <property type="evidence" value="ECO:0007669"/>
    <property type="project" value="InterPro"/>
</dbReference>
<dbReference type="PANTHER" id="PTHR47950:SF4">
    <property type="entry name" value="GERANIOL 8-HYDROXYLASE-LIKE"/>
    <property type="match status" value="1"/>
</dbReference>
<evidence type="ECO:0000256" key="11">
    <source>
        <dbReference type="PIRSR" id="PIRSR602401-1"/>
    </source>
</evidence>
<proteinExistence type="evidence at transcript level"/>
<dbReference type="SUPFAM" id="SSF48264">
    <property type="entry name" value="Cytochrome P450"/>
    <property type="match status" value="1"/>
</dbReference>
<dbReference type="GO" id="GO:0005506">
    <property type="term" value="F:iron ion binding"/>
    <property type="evidence" value="ECO:0007669"/>
    <property type="project" value="InterPro"/>
</dbReference>
<dbReference type="EMBL" id="OQ675309">
    <property type="protein sequence ID" value="WET52773.1"/>
    <property type="molecule type" value="mRNA"/>
</dbReference>
<sequence length="496" mass="56675">MDFTSLVIVVSLISLAYYYYFGPQRSGKKLPPGPYALPIIGHILLLGERPNRSITKLAKQYGPLMSLRFGSLLTVVVSSPEVAREVLQRYDHVFSSRFIADAWEAYDHHTISVAFLPVGDRWRRMRKVFREVMLSTPRLDNSAVVRQRMIQNLYDYLQESSIKGKLVNIGEAAFITTLNLTSVTMFSGEVINFDVNATTEFKEIFRNLTSVTGKPNISDFFPILKPFDIQRLKKRMKLHFGRLLGMFDGIINERLKARRTSPTSAKKNDMLDTLLEFSEDKENELSLNDVKHLLVDLFVAGSDTTSSTTEWAITELLLNPDKLAKVKQELNDVLGDRKQVVESDIPNLPYLEAVLKEILRLHPVGPFLIPRRIGENAEVNGYFIPKGTQIFVNVWSIHRDEKIWPNPEAFEPERFLNNEIDYMGQDFVLLPFGSGRRVCPGIPLAHRMMHMMIGTFVHQFDWKFEAGVTLDQVDTKEKFGLAMHKEVPLKAIPVKT</sequence>
<dbReference type="PRINTS" id="PR00463">
    <property type="entry name" value="EP450I"/>
</dbReference>
<dbReference type="InterPro" id="IPR036396">
    <property type="entry name" value="Cyt_P450_sf"/>
</dbReference>
<dbReference type="AlphaFoldDB" id="A0A9Y1LMH8"/>
<protein>
    <submittedName>
        <fullName evidence="14">Cytochrome P450 76BK1</fullName>
    </submittedName>
</protein>
<evidence type="ECO:0000256" key="1">
    <source>
        <dbReference type="ARBA" id="ARBA00004167"/>
    </source>
</evidence>
<keyword evidence="4 13" id="KW-0812">Transmembrane</keyword>